<feature type="compositionally biased region" description="Polar residues" evidence="5">
    <location>
        <begin position="947"/>
        <end position="972"/>
    </location>
</feature>
<feature type="region of interest" description="Disordered" evidence="5">
    <location>
        <begin position="26"/>
        <end position="65"/>
    </location>
</feature>
<dbReference type="InterPro" id="IPR025256">
    <property type="entry name" value="TM7S3/TM198-like_dom"/>
</dbReference>
<keyword evidence="3 6" id="KW-1133">Transmembrane helix</keyword>
<proteinExistence type="predicted"/>
<evidence type="ECO:0000256" key="3">
    <source>
        <dbReference type="ARBA" id="ARBA00022989"/>
    </source>
</evidence>
<dbReference type="GO" id="GO:0016020">
    <property type="term" value="C:membrane"/>
    <property type="evidence" value="ECO:0007669"/>
    <property type="project" value="UniProtKB-SubCell"/>
</dbReference>
<feature type="compositionally biased region" description="Polar residues" evidence="5">
    <location>
        <begin position="482"/>
        <end position="493"/>
    </location>
</feature>
<keyword evidence="10" id="KW-1185">Reference proteome</keyword>
<feature type="region of interest" description="Disordered" evidence="5">
    <location>
        <begin position="731"/>
        <end position="806"/>
    </location>
</feature>
<dbReference type="AlphaFoldDB" id="A0A1V8SXD7"/>
<evidence type="ECO:0000259" key="8">
    <source>
        <dbReference type="Pfam" id="PF13886"/>
    </source>
</evidence>
<feature type="region of interest" description="Disordered" evidence="5">
    <location>
        <begin position="521"/>
        <end position="592"/>
    </location>
</feature>
<feature type="compositionally biased region" description="Polar residues" evidence="5">
    <location>
        <begin position="686"/>
        <end position="704"/>
    </location>
</feature>
<feature type="region of interest" description="Disordered" evidence="5">
    <location>
        <begin position="71"/>
        <end position="90"/>
    </location>
</feature>
<keyword evidence="4 6" id="KW-0472">Membrane</keyword>
<evidence type="ECO:0000313" key="10">
    <source>
        <dbReference type="Proteomes" id="UP000192596"/>
    </source>
</evidence>
<reference evidence="10" key="1">
    <citation type="submission" date="2017-03" db="EMBL/GenBank/DDBJ databases">
        <title>Genomes of endolithic fungi from Antarctica.</title>
        <authorList>
            <person name="Coleine C."/>
            <person name="Masonjones S."/>
            <person name="Stajich J.E."/>
        </authorList>
    </citation>
    <scope>NUCLEOTIDE SEQUENCE [LARGE SCALE GENOMIC DNA]</scope>
    <source>
        <strain evidence="10">CCFEE 5527</strain>
    </source>
</reference>
<dbReference type="PANTHER" id="PTHR39469">
    <property type="entry name" value="CHROMOSOME 1, WHOLE GENOME SHOTGUN SEQUENCE"/>
    <property type="match status" value="1"/>
</dbReference>
<gene>
    <name evidence="9" type="ORF">B0A48_10366</name>
</gene>
<feature type="region of interest" description="Disordered" evidence="5">
    <location>
        <begin position="823"/>
        <end position="842"/>
    </location>
</feature>
<feature type="transmembrane region" description="Helical" evidence="6">
    <location>
        <begin position="141"/>
        <end position="161"/>
    </location>
</feature>
<name>A0A1V8SXD7_9PEZI</name>
<feature type="compositionally biased region" description="Acidic residues" evidence="5">
    <location>
        <begin position="644"/>
        <end position="653"/>
    </location>
</feature>
<keyword evidence="2 6" id="KW-0812">Transmembrane</keyword>
<feature type="compositionally biased region" description="Polar residues" evidence="5">
    <location>
        <begin position="823"/>
        <end position="838"/>
    </location>
</feature>
<feature type="region of interest" description="Disordered" evidence="5">
    <location>
        <begin position="452"/>
        <end position="493"/>
    </location>
</feature>
<dbReference type="OrthoDB" id="102260at2759"/>
<evidence type="ECO:0000256" key="6">
    <source>
        <dbReference type="SAM" id="Phobius"/>
    </source>
</evidence>
<feature type="chain" id="PRO_5012122033" description="TM7S3/TM198-like domain-containing protein" evidence="7">
    <location>
        <begin position="23"/>
        <end position="1083"/>
    </location>
</feature>
<feature type="compositionally biased region" description="Basic and acidic residues" evidence="5">
    <location>
        <begin position="568"/>
        <end position="583"/>
    </location>
</feature>
<feature type="transmembrane region" description="Helical" evidence="6">
    <location>
        <begin position="225"/>
        <end position="246"/>
    </location>
</feature>
<evidence type="ECO:0000313" key="9">
    <source>
        <dbReference type="EMBL" id="OQO03701.1"/>
    </source>
</evidence>
<dbReference type="Proteomes" id="UP000192596">
    <property type="component" value="Unassembled WGS sequence"/>
</dbReference>
<comment type="subcellular location">
    <subcellularLocation>
        <location evidence="1">Membrane</location>
        <topology evidence="1">Multi-pass membrane protein</topology>
    </subcellularLocation>
</comment>
<feature type="transmembrane region" description="Helical" evidence="6">
    <location>
        <begin position="168"/>
        <end position="187"/>
    </location>
</feature>
<dbReference type="PANTHER" id="PTHR39469:SF1">
    <property type="entry name" value="DUF4203 DOMAIN-CONTAINING PROTEIN"/>
    <property type="match status" value="1"/>
</dbReference>
<dbReference type="Pfam" id="PF13886">
    <property type="entry name" value="TM7S3_TM198"/>
    <property type="match status" value="1"/>
</dbReference>
<keyword evidence="7" id="KW-0732">Signal</keyword>
<feature type="transmembrane region" description="Helical" evidence="6">
    <location>
        <begin position="199"/>
        <end position="218"/>
    </location>
</feature>
<feature type="compositionally biased region" description="Polar residues" evidence="5">
    <location>
        <begin position="904"/>
        <end position="921"/>
    </location>
</feature>
<accession>A0A1V8SXD7</accession>
<feature type="region of interest" description="Disordered" evidence="5">
    <location>
        <begin position="904"/>
        <end position="974"/>
    </location>
</feature>
<feature type="compositionally biased region" description="Acidic residues" evidence="5">
    <location>
        <begin position="734"/>
        <end position="743"/>
    </location>
</feature>
<feature type="region of interest" description="Disordered" evidence="5">
    <location>
        <begin position="1035"/>
        <end position="1083"/>
    </location>
</feature>
<evidence type="ECO:0000256" key="4">
    <source>
        <dbReference type="ARBA" id="ARBA00023136"/>
    </source>
</evidence>
<feature type="domain" description="TM7S3/TM198-like" evidence="8">
    <location>
        <begin position="146"/>
        <end position="349"/>
    </location>
</feature>
<feature type="region of interest" description="Disordered" evidence="5">
    <location>
        <begin position="625"/>
        <end position="704"/>
    </location>
</feature>
<evidence type="ECO:0000256" key="1">
    <source>
        <dbReference type="ARBA" id="ARBA00004141"/>
    </source>
</evidence>
<feature type="compositionally biased region" description="Basic and acidic residues" evidence="5">
    <location>
        <begin position="538"/>
        <end position="549"/>
    </location>
</feature>
<organism evidence="9 10">
    <name type="scientific">Cryoendolithus antarcticus</name>
    <dbReference type="NCBI Taxonomy" id="1507870"/>
    <lineage>
        <taxon>Eukaryota</taxon>
        <taxon>Fungi</taxon>
        <taxon>Dikarya</taxon>
        <taxon>Ascomycota</taxon>
        <taxon>Pezizomycotina</taxon>
        <taxon>Dothideomycetes</taxon>
        <taxon>Dothideomycetidae</taxon>
        <taxon>Cladosporiales</taxon>
        <taxon>Cladosporiaceae</taxon>
        <taxon>Cryoendolithus</taxon>
    </lineage>
</organism>
<protein>
    <recommendedName>
        <fullName evidence="8">TM7S3/TM198-like domain-containing protein</fullName>
    </recommendedName>
</protein>
<dbReference type="EMBL" id="NAJO01000024">
    <property type="protein sequence ID" value="OQO03701.1"/>
    <property type="molecule type" value="Genomic_DNA"/>
</dbReference>
<comment type="caution">
    <text evidence="9">The sequence shown here is derived from an EMBL/GenBank/DDBJ whole genome shotgun (WGS) entry which is preliminary data.</text>
</comment>
<sequence length="1083" mass="116134">MRLSSVTTTLVTALLCAQGITGKEVWQRRQGTTNVDATSTQPATQTMTGGTSTEPSSQSSGALATDSSAASTISSSARSTGDATSTSAPSTASEIASSSALFQSTSLASSASAATPTDAAAANATNAAGDQLPIEPKITPAIGLAGAFLILAGVALCLIGIKHDWLQVFLSTALLASLAVTVLIIYVMNPPVSDAVQGAYFVAALLTGAILGSVSVVFKEITDGLGCLLGGFCLAMWLLVLTPGGIIQSTAGRGILIGVLCLVCFSLSFSQYTRTYGLIACTAFAGAMITILGVDCFSRAGLKEFWLYLWDLNDSEFPLNTNTYPITRGIRVEIACTIVVFLFGLMSQFRIWKVVKEHRSKRELERMRDEESRDELEHAVGREVETNNERDRREWEAVYGEKSAARANTDSGVGSSVVTYDKNGETDIDAIEMADVPRRQSNRFSKRLSSIAGLHQSGGADVQRPAGESRDGLIGEGDGIVSQHSTKRNSVASVTTHDHAFTANSSTAAFAPGAPSVVPLPFRLPTESDEEPAGEAEGSVRSRAVEDKATATSEAGAPVVQPLSLQRLIEHNRTAPDTRDADRASSIAATADDRPDLDALSTYRQSKVPSLNGVAFDSDALMPAHTAERDDHSRRSSWRADSGEAIEEDDDEALERPPTALDGPISPLGMADSGPRKQSLGVPDETLTSEPTSALGSDKASISASAVDELPPKFSKIAMTYRTNEWAKHIADADTPEIEEAPEQDQPGVQVDHRAPVEIPRPVNVKDLQQSTTVAVQPPSLARKDSETLGRKSSKANKYMPSISRASSSQSITPVYAFNRSDSQMSVDRHGSSASLSRGSKLAGLSMRNSSAPLHNQPVIESPIAEDLLAANDPHNVPRSPSAMSSANLLEQRNERLVRRTTSTSFNVLGSSPHVNITTPSEPALSRGPTPDLLGRVASPTNDDDVTLSQRRSAVRRTSNPLSPQRTPSSSKIYPHSSIIYDSHQPTRHTSVNPVKQSARLSQWRSSLQPAKSPQQVQQALIDEEQAREQLLEDRRIAEAREAKKREERDRRERGMDRAMRSGALHEAHREAMRKMQRKANES</sequence>
<evidence type="ECO:0000256" key="5">
    <source>
        <dbReference type="SAM" id="MobiDB-lite"/>
    </source>
</evidence>
<feature type="compositionally biased region" description="Polar residues" evidence="5">
    <location>
        <begin position="29"/>
        <end position="58"/>
    </location>
</feature>
<dbReference type="STRING" id="1507870.A0A1V8SXD7"/>
<feature type="signal peptide" evidence="7">
    <location>
        <begin position="1"/>
        <end position="22"/>
    </location>
</feature>
<evidence type="ECO:0000256" key="2">
    <source>
        <dbReference type="ARBA" id="ARBA00022692"/>
    </source>
</evidence>
<dbReference type="InParanoid" id="A0A1V8SXD7"/>
<feature type="transmembrane region" description="Helical" evidence="6">
    <location>
        <begin position="252"/>
        <end position="269"/>
    </location>
</feature>
<evidence type="ECO:0000256" key="7">
    <source>
        <dbReference type="SAM" id="SignalP"/>
    </source>
</evidence>
<feature type="transmembrane region" description="Helical" evidence="6">
    <location>
        <begin position="276"/>
        <end position="294"/>
    </location>
</feature>